<dbReference type="CDD" id="cd00051">
    <property type="entry name" value="EFh"/>
    <property type="match status" value="2"/>
</dbReference>
<evidence type="ECO:0000256" key="1">
    <source>
        <dbReference type="ARBA" id="ARBA00022737"/>
    </source>
</evidence>
<reference evidence="6 7" key="1">
    <citation type="submission" date="2024-11" db="EMBL/GenBank/DDBJ databases">
        <title>A near-complete genome assembly of Cinchona calisaya.</title>
        <authorList>
            <person name="Lian D.C."/>
            <person name="Zhao X.W."/>
            <person name="Wei L."/>
        </authorList>
    </citation>
    <scope>NUCLEOTIDE SEQUENCE [LARGE SCALE GENOMIC DNA]</scope>
    <source>
        <tissue evidence="6">Nenye</tissue>
    </source>
</reference>
<keyword evidence="4" id="KW-0479">Metal-binding</keyword>
<feature type="domain" description="EF-hand" evidence="5">
    <location>
        <begin position="103"/>
        <end position="138"/>
    </location>
</feature>
<evidence type="ECO:0000256" key="2">
    <source>
        <dbReference type="ARBA" id="ARBA00022837"/>
    </source>
</evidence>
<dbReference type="InterPro" id="IPR011992">
    <property type="entry name" value="EF-hand-dom_pair"/>
</dbReference>
<evidence type="ECO:0000256" key="3">
    <source>
        <dbReference type="ARBA" id="ARBA00023774"/>
    </source>
</evidence>
<keyword evidence="2 4" id="KW-0106">Calcium</keyword>
<dbReference type="GO" id="GO:0019722">
    <property type="term" value="P:calcium-mediated signaling"/>
    <property type="evidence" value="ECO:0007669"/>
    <property type="project" value="UniProtKB-UniRule"/>
</dbReference>
<dbReference type="GO" id="GO:0016020">
    <property type="term" value="C:membrane"/>
    <property type="evidence" value="ECO:0007669"/>
    <property type="project" value="UniProtKB-SubCell"/>
</dbReference>
<dbReference type="Pfam" id="PF00036">
    <property type="entry name" value="EF-hand_1"/>
    <property type="match status" value="1"/>
</dbReference>
<dbReference type="Pfam" id="PF13499">
    <property type="entry name" value="EF-hand_7"/>
    <property type="match status" value="1"/>
</dbReference>
<dbReference type="PANTHER" id="PTHR23056">
    <property type="entry name" value="CALCINEURIN B"/>
    <property type="match status" value="1"/>
</dbReference>
<dbReference type="SMART" id="SM00054">
    <property type="entry name" value="EFh"/>
    <property type="match status" value="3"/>
</dbReference>
<dbReference type="GO" id="GO:0019900">
    <property type="term" value="F:kinase binding"/>
    <property type="evidence" value="ECO:0007669"/>
    <property type="project" value="UniProtKB-UniRule"/>
</dbReference>
<dbReference type="InterPro" id="IPR045198">
    <property type="entry name" value="CNBL1-10"/>
</dbReference>
<evidence type="ECO:0000313" key="6">
    <source>
        <dbReference type="EMBL" id="KAL3499214.1"/>
    </source>
</evidence>
<sequence>MGGSCTKQQRWIYHEDPFVLASETHFTVKEVKMLYDLFKKLSSCLVDDGFISREEFQVGLFRNSKKQSLFADRMFNLFDSNNDGVIEFGEFVRSLSIFHPDTLESEKVAFAFRLYDIWQTGFIEPEEVKDMILALLAESDLTLPDDTVEGIINKTFEEADSKRDGKIDTEEFENFVARNPSLLKNMTIPYLKDITTAFPSFVMRSEPEDVINKRFGDFLTNSTT</sequence>
<dbReference type="SUPFAM" id="SSF47473">
    <property type="entry name" value="EF-hand"/>
    <property type="match status" value="1"/>
</dbReference>
<keyword evidence="7" id="KW-1185">Reference proteome</keyword>
<keyword evidence="1 4" id="KW-0677">Repeat</keyword>
<comment type="caution">
    <text evidence="6">The sequence shown here is derived from an EMBL/GenBank/DDBJ whole genome shotgun (WGS) entry which is preliminary data.</text>
</comment>
<dbReference type="GO" id="GO:0005509">
    <property type="term" value="F:calcium ion binding"/>
    <property type="evidence" value="ECO:0007669"/>
    <property type="project" value="UniProtKB-UniRule"/>
</dbReference>
<accession>A0ABD2XUX0</accession>
<dbReference type="PANTHER" id="PTHR23056:SF108">
    <property type="entry name" value="CALCINEURIN B-LIKE PROTEIN 5"/>
    <property type="match status" value="1"/>
</dbReference>
<name>A0ABD2XUX0_9GENT</name>
<dbReference type="PROSITE" id="PS50222">
    <property type="entry name" value="EF_HAND_2"/>
    <property type="match status" value="3"/>
</dbReference>
<comment type="subunit">
    <text evidence="4">Homodimer. Interacts with CIPK.</text>
</comment>
<comment type="similarity">
    <text evidence="3 4">Belongs to the calcineurin regulatory subunit family.</text>
</comment>
<dbReference type="PRINTS" id="PR00450">
    <property type="entry name" value="RECOVERIN"/>
</dbReference>
<proteinExistence type="inferred from homology"/>
<evidence type="ECO:0000256" key="4">
    <source>
        <dbReference type="RuleBase" id="RU369080"/>
    </source>
</evidence>
<keyword evidence="4" id="KW-0472">Membrane</keyword>
<comment type="function">
    <text evidence="4">Acts as a calcium sensor. CBL proteins interact with CIPK serine-threonine protein kinases. Binding of a CBL protein to the regulatory NAF domain of a CIPK protein lead to the activation of the kinase in a calcium-dependent manner.</text>
</comment>
<dbReference type="InterPro" id="IPR018247">
    <property type="entry name" value="EF_Hand_1_Ca_BS"/>
</dbReference>
<comment type="subcellular location">
    <subcellularLocation>
        <location evidence="4">Membrane</location>
    </subcellularLocation>
</comment>
<dbReference type="FunFam" id="1.10.238.10:FF:000073">
    <property type="entry name" value="calcineurin B-like protein 3"/>
    <property type="match status" value="1"/>
</dbReference>
<gene>
    <name evidence="6" type="ORF">ACH5RR_038307</name>
</gene>
<protein>
    <recommendedName>
        <fullName evidence="4">Calcineurin B-like protein</fullName>
    </recommendedName>
</protein>
<dbReference type="EMBL" id="JBJUIK010000016">
    <property type="protein sequence ID" value="KAL3499214.1"/>
    <property type="molecule type" value="Genomic_DNA"/>
</dbReference>
<feature type="domain" description="EF-hand" evidence="5">
    <location>
        <begin position="66"/>
        <end position="101"/>
    </location>
</feature>
<dbReference type="PROSITE" id="PS00018">
    <property type="entry name" value="EF_HAND_1"/>
    <property type="match status" value="1"/>
</dbReference>
<evidence type="ECO:0000259" key="5">
    <source>
        <dbReference type="PROSITE" id="PS50222"/>
    </source>
</evidence>
<feature type="domain" description="EF-hand" evidence="5">
    <location>
        <begin position="147"/>
        <end position="182"/>
    </location>
</feature>
<dbReference type="AlphaFoldDB" id="A0ABD2XUX0"/>
<evidence type="ECO:0000313" key="7">
    <source>
        <dbReference type="Proteomes" id="UP001630127"/>
    </source>
</evidence>
<dbReference type="Proteomes" id="UP001630127">
    <property type="component" value="Unassembled WGS sequence"/>
</dbReference>
<dbReference type="InterPro" id="IPR002048">
    <property type="entry name" value="EF_hand_dom"/>
</dbReference>
<dbReference type="Gene3D" id="1.10.238.10">
    <property type="entry name" value="EF-hand"/>
    <property type="match status" value="1"/>
</dbReference>
<organism evidence="6 7">
    <name type="scientific">Cinchona calisaya</name>
    <dbReference type="NCBI Taxonomy" id="153742"/>
    <lineage>
        <taxon>Eukaryota</taxon>
        <taxon>Viridiplantae</taxon>
        <taxon>Streptophyta</taxon>
        <taxon>Embryophyta</taxon>
        <taxon>Tracheophyta</taxon>
        <taxon>Spermatophyta</taxon>
        <taxon>Magnoliopsida</taxon>
        <taxon>eudicotyledons</taxon>
        <taxon>Gunneridae</taxon>
        <taxon>Pentapetalae</taxon>
        <taxon>asterids</taxon>
        <taxon>lamiids</taxon>
        <taxon>Gentianales</taxon>
        <taxon>Rubiaceae</taxon>
        <taxon>Cinchonoideae</taxon>
        <taxon>Cinchoneae</taxon>
        <taxon>Cinchona</taxon>
    </lineage>
</organism>